<dbReference type="SUPFAM" id="SSF53098">
    <property type="entry name" value="Ribonuclease H-like"/>
    <property type="match status" value="1"/>
</dbReference>
<evidence type="ECO:0000256" key="9">
    <source>
        <dbReference type="ARBA" id="ARBA00023125"/>
    </source>
</evidence>
<keyword evidence="10" id="KW-0233">DNA recombination</keyword>
<evidence type="ECO:0000256" key="3">
    <source>
        <dbReference type="ARBA" id="ARBA00022722"/>
    </source>
</evidence>
<evidence type="ECO:0000256" key="8">
    <source>
        <dbReference type="ARBA" id="ARBA00022842"/>
    </source>
</evidence>
<comment type="similarity">
    <text evidence="1">Belongs to the RuvC family.</text>
</comment>
<name>A0ABQ4N624_9BACL</name>
<dbReference type="InterPro" id="IPR002176">
    <property type="entry name" value="X-over_junc_endoDNase_RuvC"/>
</dbReference>
<dbReference type="Pfam" id="PF02075">
    <property type="entry name" value="RuvC"/>
    <property type="match status" value="1"/>
</dbReference>
<sequence length="182" mass="19320">MKLGGGRRKTTVTKRSDTEIYAGLDLSLTSPGFAAVSVKNRKPTLVAVTHAKTSANMTDAQRRAVVKSTALLFANKYGPFDGIVREDFTSGRNKRATQTIYSAWAAVEDGLAALGYDITAHITPTTVKKTIGGSGSADKADVAAGVRRILGLAADYRFATDDESDAAAVVLAWLIREGRIDV</sequence>
<dbReference type="Proteomes" id="UP000680304">
    <property type="component" value="Unassembled WGS sequence"/>
</dbReference>
<proteinExistence type="inferred from homology"/>
<keyword evidence="13" id="KW-1185">Reference proteome</keyword>
<evidence type="ECO:0008006" key="14">
    <source>
        <dbReference type="Google" id="ProtNLM"/>
    </source>
</evidence>
<evidence type="ECO:0000256" key="5">
    <source>
        <dbReference type="ARBA" id="ARBA00022759"/>
    </source>
</evidence>
<dbReference type="Gene3D" id="3.30.420.10">
    <property type="entry name" value="Ribonuclease H-like superfamily/Ribonuclease H"/>
    <property type="match status" value="1"/>
</dbReference>
<dbReference type="RefSeq" id="WP_244863410.1">
    <property type="nucleotide sequence ID" value="NZ_BOVJ01000068.1"/>
</dbReference>
<evidence type="ECO:0000256" key="1">
    <source>
        <dbReference type="ARBA" id="ARBA00009518"/>
    </source>
</evidence>
<keyword evidence="7" id="KW-0378">Hydrolase</keyword>
<dbReference type="PANTHER" id="PTHR30194">
    <property type="entry name" value="CROSSOVER JUNCTION ENDODEOXYRIBONUCLEASE RUVC"/>
    <property type="match status" value="1"/>
</dbReference>
<keyword evidence="5" id="KW-0255">Endonuclease</keyword>
<keyword evidence="9" id="KW-0238">DNA-binding</keyword>
<keyword evidence="8" id="KW-0460">Magnesium</keyword>
<protein>
    <recommendedName>
        <fullName evidence="14">Holliday junction nuclease RuvC</fullName>
    </recommendedName>
</protein>
<evidence type="ECO:0000313" key="13">
    <source>
        <dbReference type="Proteomes" id="UP000680304"/>
    </source>
</evidence>
<evidence type="ECO:0000313" key="12">
    <source>
        <dbReference type="EMBL" id="GIQ63669.1"/>
    </source>
</evidence>
<dbReference type="EMBL" id="BOVJ01000068">
    <property type="protein sequence ID" value="GIQ63669.1"/>
    <property type="molecule type" value="Genomic_DNA"/>
</dbReference>
<keyword evidence="4" id="KW-0479">Metal-binding</keyword>
<evidence type="ECO:0000256" key="6">
    <source>
        <dbReference type="ARBA" id="ARBA00022763"/>
    </source>
</evidence>
<evidence type="ECO:0000256" key="4">
    <source>
        <dbReference type="ARBA" id="ARBA00022723"/>
    </source>
</evidence>
<keyword evidence="3" id="KW-0540">Nuclease</keyword>
<keyword evidence="6" id="KW-0227">DNA damage</keyword>
<evidence type="ECO:0000256" key="7">
    <source>
        <dbReference type="ARBA" id="ARBA00022801"/>
    </source>
</evidence>
<accession>A0ABQ4N624</accession>
<dbReference type="InterPro" id="IPR036397">
    <property type="entry name" value="RNaseH_sf"/>
</dbReference>
<dbReference type="PANTHER" id="PTHR30194:SF3">
    <property type="entry name" value="CROSSOVER JUNCTION ENDODEOXYRIBONUCLEASE RUVC"/>
    <property type="match status" value="1"/>
</dbReference>
<keyword evidence="11" id="KW-0234">DNA repair</keyword>
<dbReference type="InterPro" id="IPR012337">
    <property type="entry name" value="RNaseH-like_sf"/>
</dbReference>
<gene>
    <name evidence="12" type="ORF">PACILC2_22370</name>
</gene>
<keyword evidence="2" id="KW-0963">Cytoplasm</keyword>
<reference evidence="12 13" key="1">
    <citation type="submission" date="2021-04" db="EMBL/GenBank/DDBJ databases">
        <title>Draft genome sequence of Paenibacillus cisolokensis, LC2-13A.</title>
        <authorList>
            <person name="Uke A."/>
            <person name="Chhe C."/>
            <person name="Baramee S."/>
            <person name="Kosugi A."/>
        </authorList>
    </citation>
    <scope>NUCLEOTIDE SEQUENCE [LARGE SCALE GENOMIC DNA]</scope>
    <source>
        <strain evidence="12 13">LC2-13A</strain>
    </source>
</reference>
<organism evidence="12 13">
    <name type="scientific">Paenibacillus cisolokensis</name>
    <dbReference type="NCBI Taxonomy" id="1658519"/>
    <lineage>
        <taxon>Bacteria</taxon>
        <taxon>Bacillati</taxon>
        <taxon>Bacillota</taxon>
        <taxon>Bacilli</taxon>
        <taxon>Bacillales</taxon>
        <taxon>Paenibacillaceae</taxon>
        <taxon>Paenibacillus</taxon>
    </lineage>
</organism>
<evidence type="ECO:0000256" key="2">
    <source>
        <dbReference type="ARBA" id="ARBA00022490"/>
    </source>
</evidence>
<evidence type="ECO:0000256" key="10">
    <source>
        <dbReference type="ARBA" id="ARBA00023172"/>
    </source>
</evidence>
<comment type="caution">
    <text evidence="12">The sequence shown here is derived from an EMBL/GenBank/DDBJ whole genome shotgun (WGS) entry which is preliminary data.</text>
</comment>
<evidence type="ECO:0000256" key="11">
    <source>
        <dbReference type="ARBA" id="ARBA00023204"/>
    </source>
</evidence>